<evidence type="ECO:0008006" key="6">
    <source>
        <dbReference type="Google" id="ProtNLM"/>
    </source>
</evidence>
<feature type="compositionally biased region" description="Low complexity" evidence="3">
    <location>
        <begin position="86"/>
        <end position="103"/>
    </location>
</feature>
<feature type="compositionally biased region" description="Polar residues" evidence="3">
    <location>
        <begin position="426"/>
        <end position="441"/>
    </location>
</feature>
<feature type="coiled-coil region" evidence="2">
    <location>
        <begin position="137"/>
        <end position="199"/>
    </location>
</feature>
<keyword evidence="2" id="KW-0175">Coiled coil</keyword>
<feature type="region of interest" description="Disordered" evidence="3">
    <location>
        <begin position="1"/>
        <end position="58"/>
    </location>
</feature>
<dbReference type="Proteomes" id="UP000663870">
    <property type="component" value="Unassembled WGS sequence"/>
</dbReference>
<protein>
    <recommendedName>
        <fullName evidence="6">Alpha-taxilin</fullName>
    </recommendedName>
</protein>
<dbReference type="InterPro" id="IPR026183">
    <property type="entry name" value="Taxilin_fam"/>
</dbReference>
<dbReference type="GO" id="GO:0019905">
    <property type="term" value="F:syntaxin binding"/>
    <property type="evidence" value="ECO:0007669"/>
    <property type="project" value="InterPro"/>
</dbReference>
<name>A0A814KHM7_9BILA</name>
<feature type="region of interest" description="Disordered" evidence="3">
    <location>
        <begin position="76"/>
        <end position="108"/>
    </location>
</feature>
<keyword evidence="5" id="KW-1185">Reference proteome</keyword>
<feature type="region of interest" description="Disordered" evidence="3">
    <location>
        <begin position="426"/>
        <end position="477"/>
    </location>
</feature>
<feature type="compositionally biased region" description="Polar residues" evidence="3">
    <location>
        <begin position="29"/>
        <end position="58"/>
    </location>
</feature>
<comment type="similarity">
    <text evidence="1">Belongs to the taxilin family.</text>
</comment>
<dbReference type="PANTHER" id="PTHR16127:SF13">
    <property type="entry name" value="GH01188P"/>
    <property type="match status" value="1"/>
</dbReference>
<feature type="compositionally biased region" description="Polar residues" evidence="3">
    <location>
        <begin position="463"/>
        <end position="477"/>
    </location>
</feature>
<gene>
    <name evidence="4" type="ORF">JXQ802_LOCUS16680</name>
</gene>
<dbReference type="PANTHER" id="PTHR16127">
    <property type="entry name" value="TAXILIN"/>
    <property type="match status" value="1"/>
</dbReference>
<proteinExistence type="inferred from homology"/>
<sequence>MASNIESELNENTSFDSNQISTDEKPTQIIDTTNLSTTNKDTNIDESSPTTTNRTHGQTAIGAKLIEKLEKFAADSKENKQTNDKISSITNNDSSASSNTNNESEPHRNINEVATNLMETLTDSDPQKNLLILATKLVELQEQNRLTQAKINELEKRSTFLIRERDQILLENNRTSAAKSKLESLCRELHRHNQQIRDECTRRQQDDETKRQELAKKFQTTIDEITSQLSNYSTQSTSLRERNLHLSEQLASVAKEYELRETEFEAALKKKELELRLTEASLEQSHSVLNERTELIKQERQVSEAERLVLYKNCEELAASELRLHTQLKVYTERYQEFQNAIQQSSQMVTSCHTEIEKMGKKIKTLEQERNDFRHQWDVAEQNQRKSNEDMKLMEKEKRQLEIKLDKLDRLCRTLQQERSDLQTKIKNLTKSSTDNSSIPSIDNGASGPATVASTSEKDKTITSDVLTSSETPTNVHDSLKNDVVLLSTTSDTNG</sequence>
<feature type="compositionally biased region" description="Polar residues" evidence="3">
    <location>
        <begin position="1"/>
        <end position="21"/>
    </location>
</feature>
<comment type="caution">
    <text evidence="4">The sequence shown here is derived from an EMBL/GenBank/DDBJ whole genome shotgun (WGS) entry which is preliminary data.</text>
</comment>
<evidence type="ECO:0000313" key="4">
    <source>
        <dbReference type="EMBL" id="CAF1051494.1"/>
    </source>
</evidence>
<accession>A0A814KHM7</accession>
<evidence type="ECO:0000256" key="3">
    <source>
        <dbReference type="SAM" id="MobiDB-lite"/>
    </source>
</evidence>
<evidence type="ECO:0000256" key="2">
    <source>
        <dbReference type="SAM" id="Coils"/>
    </source>
</evidence>
<reference evidence="4" key="1">
    <citation type="submission" date="2021-02" db="EMBL/GenBank/DDBJ databases">
        <authorList>
            <person name="Nowell W R."/>
        </authorList>
    </citation>
    <scope>NUCLEOTIDE SEQUENCE</scope>
</reference>
<dbReference type="AlphaFoldDB" id="A0A814KHM7"/>
<dbReference type="Pfam" id="PF09728">
    <property type="entry name" value="Taxilin"/>
    <property type="match status" value="1"/>
</dbReference>
<feature type="coiled-coil region" evidence="2">
    <location>
        <begin position="254"/>
        <end position="308"/>
    </location>
</feature>
<dbReference type="EMBL" id="CAJNOL010000409">
    <property type="protein sequence ID" value="CAF1051494.1"/>
    <property type="molecule type" value="Genomic_DNA"/>
</dbReference>
<organism evidence="4 5">
    <name type="scientific">Rotaria sordida</name>
    <dbReference type="NCBI Taxonomy" id="392033"/>
    <lineage>
        <taxon>Eukaryota</taxon>
        <taxon>Metazoa</taxon>
        <taxon>Spiralia</taxon>
        <taxon>Gnathifera</taxon>
        <taxon>Rotifera</taxon>
        <taxon>Eurotatoria</taxon>
        <taxon>Bdelloidea</taxon>
        <taxon>Philodinida</taxon>
        <taxon>Philodinidae</taxon>
        <taxon>Rotaria</taxon>
    </lineage>
</organism>
<evidence type="ECO:0000256" key="1">
    <source>
        <dbReference type="ARBA" id="ARBA00009550"/>
    </source>
</evidence>
<evidence type="ECO:0000313" key="5">
    <source>
        <dbReference type="Proteomes" id="UP000663870"/>
    </source>
</evidence>